<dbReference type="GO" id="GO:0051301">
    <property type="term" value="P:cell division"/>
    <property type="evidence" value="ECO:0007669"/>
    <property type="project" value="InterPro"/>
</dbReference>
<feature type="compositionally biased region" description="Polar residues" evidence="1">
    <location>
        <begin position="37"/>
        <end position="48"/>
    </location>
</feature>
<dbReference type="InterPro" id="IPR013218">
    <property type="entry name" value="Dsn1/Mis13"/>
</dbReference>
<evidence type="ECO:0000256" key="1">
    <source>
        <dbReference type="SAM" id="MobiDB-lite"/>
    </source>
</evidence>
<dbReference type="VEuPathDB" id="FungiDB:MSYG_3110"/>
<keyword evidence="3" id="KW-1185">Reference proteome</keyword>
<dbReference type="PANTHER" id="PTHR14778">
    <property type="entry name" value="KINETOCHORE-ASSOCIATED PROTEIN DSN1 HOMOLOG"/>
    <property type="match status" value="1"/>
</dbReference>
<dbReference type="OrthoDB" id="3364649at2759"/>
<dbReference type="STRING" id="1230383.A0A1M8A8I8"/>
<evidence type="ECO:0000313" key="3">
    <source>
        <dbReference type="Proteomes" id="UP000186303"/>
    </source>
</evidence>
<organism evidence="2 3">
    <name type="scientific">Malassezia sympodialis (strain ATCC 42132)</name>
    <name type="common">Atopic eczema-associated yeast</name>
    <dbReference type="NCBI Taxonomy" id="1230383"/>
    <lineage>
        <taxon>Eukaryota</taxon>
        <taxon>Fungi</taxon>
        <taxon>Dikarya</taxon>
        <taxon>Basidiomycota</taxon>
        <taxon>Ustilaginomycotina</taxon>
        <taxon>Malasseziomycetes</taxon>
        <taxon>Malasseziales</taxon>
        <taxon>Malasseziaceae</taxon>
        <taxon>Malassezia</taxon>
    </lineage>
</organism>
<dbReference type="GO" id="GO:0007059">
    <property type="term" value="P:chromosome segregation"/>
    <property type="evidence" value="ECO:0007669"/>
    <property type="project" value="InterPro"/>
</dbReference>
<feature type="region of interest" description="Disordered" evidence="1">
    <location>
        <begin position="297"/>
        <end position="325"/>
    </location>
</feature>
<feature type="region of interest" description="Disordered" evidence="1">
    <location>
        <begin position="1"/>
        <end position="55"/>
    </location>
</feature>
<dbReference type="AlphaFoldDB" id="A0A1M8A8I8"/>
<name>A0A1M8A8I8_MALS4</name>
<dbReference type="EMBL" id="LT671824">
    <property type="protein sequence ID" value="SHO78762.1"/>
    <property type="molecule type" value="Genomic_DNA"/>
</dbReference>
<evidence type="ECO:0000313" key="2">
    <source>
        <dbReference type="EMBL" id="SHO78762.1"/>
    </source>
</evidence>
<dbReference type="Proteomes" id="UP000186303">
    <property type="component" value="Chromosome 4"/>
</dbReference>
<dbReference type="OMA" id="PPVVRMK"/>
<gene>
    <name evidence="2" type="ORF">MSYG_3110</name>
</gene>
<protein>
    <submittedName>
        <fullName evidence="2">Uncharacterized protein</fullName>
    </submittedName>
</protein>
<feature type="region of interest" description="Disordered" evidence="1">
    <location>
        <begin position="164"/>
        <end position="186"/>
    </location>
</feature>
<accession>A0A1M8A8I8</accession>
<proteinExistence type="predicted"/>
<dbReference type="PANTHER" id="PTHR14778:SF2">
    <property type="entry name" value="KINETOCHORE-ASSOCIATED PROTEIN DSN1 HOMOLOG"/>
    <property type="match status" value="1"/>
</dbReference>
<dbReference type="Pfam" id="PF08202">
    <property type="entry name" value="MIS13"/>
    <property type="match status" value="1"/>
</dbReference>
<sequence>MAGARKSPRRPLSTVDRRAGLSQRNFSDILAEEKESFQNVKGTQPSHSNRQDTNEELPGELFFTRVQPASHGEDIIGVPPRRFRRNIEPMSRPPVSGLRRDSISIKGMRRMSSLRDGGPAYPHDDIPDDVLYRHCSDQAPPVVRMKHLLRWTLHRSISQALAEAPFPASRKRKHGSSRRDEQNGMSLLSPLPLSVEQSLSDKDVQHISESAPLLRKVMDDTLRDLHDGLIGISWLHQSHGKDQTPLQPHPRNASNRHAEKQLLGMLDQLRKELFAWDQCEADIRALHAEADEIEAQASQIREHTTSRRKGRFHSADHASEANVDEEQSIANEIETALSTDAPDDQLPWTLHDMDKDSKRQLDLVTRILSDAETLDKAVTLAKEGHSTLGIQFEGTEVDSRLTALEFSIDKIKKRLYCMEQLDELSSDYIRRVSHRAAQALRERTTAGLATFSGALSATGLDPSTNSASSQQQLDTLLAGVSNPSDSNSDTLNTSLTAPTDSRLLLQALARGQPS</sequence>
<dbReference type="GO" id="GO:0000444">
    <property type="term" value="C:MIS12/MIND type complex"/>
    <property type="evidence" value="ECO:0007669"/>
    <property type="project" value="InterPro"/>
</dbReference>
<reference evidence="3" key="1">
    <citation type="journal article" date="2017" name="Nucleic Acids Res.">
        <title>Proteogenomics produces comprehensive and highly accurate protein-coding gene annotation in a complete genome assembly of Malassezia sympodialis.</title>
        <authorList>
            <person name="Zhu Y."/>
            <person name="Engstroem P.G."/>
            <person name="Tellgren-Roth C."/>
            <person name="Baudo C.D."/>
            <person name="Kennell J.C."/>
            <person name="Sun S."/>
            <person name="Billmyre R.B."/>
            <person name="Schroeder M.S."/>
            <person name="Andersson A."/>
            <person name="Holm T."/>
            <person name="Sigurgeirsson B."/>
            <person name="Wu G."/>
            <person name="Sankaranarayanan S.R."/>
            <person name="Siddharthan R."/>
            <person name="Sanyal K."/>
            <person name="Lundeberg J."/>
            <person name="Nystedt B."/>
            <person name="Boekhout T."/>
            <person name="Dawson T.L. Jr."/>
            <person name="Heitman J."/>
            <person name="Scheynius A."/>
            <person name="Lehtioe J."/>
        </authorList>
    </citation>
    <scope>NUCLEOTIDE SEQUENCE [LARGE SCALE GENOMIC DNA]</scope>
    <source>
        <strain evidence="3">ATCC 42132</strain>
    </source>
</reference>